<dbReference type="CDD" id="cd16329">
    <property type="entry name" value="LolA_like"/>
    <property type="match status" value="1"/>
</dbReference>
<reference evidence="2" key="1">
    <citation type="submission" date="2018-05" db="EMBL/GenBank/DDBJ databases">
        <authorList>
            <person name="Lanie J.A."/>
            <person name="Ng W.-L."/>
            <person name="Kazmierczak K.M."/>
            <person name="Andrzejewski T.M."/>
            <person name="Davidsen T.M."/>
            <person name="Wayne K.J."/>
            <person name="Tettelin H."/>
            <person name="Glass J.I."/>
            <person name="Rusch D."/>
            <person name="Podicherti R."/>
            <person name="Tsui H.-C.T."/>
            <person name="Winkler M.E."/>
        </authorList>
    </citation>
    <scope>NUCLEOTIDE SEQUENCE</scope>
</reference>
<sequence length="240" mass="28134">MGQDLTVSEIMKNVYQLPKPNTSIMEIKLEITRIKRKKEKVKVREFTRFEKFYDSGKYSSKSLARFQKPKIVKGTGLLSWVYRSGKTDQWFFLPKLKKVKRVKAKEKSKSFLNTDFIYEDLESRKLGTDSLASLGTEYLDGSQCRVIMAWPKKESSYFSRKIWVNTQSWQICKVEYYTSESKKEKTLILADFIEKNGFVTPGRMIMEKENGNKTVMIINSYKPDIGLKEEIFTKSFLIKI</sequence>
<dbReference type="InterPro" id="IPR033399">
    <property type="entry name" value="TP_0789-like"/>
</dbReference>
<dbReference type="Pfam" id="PF17131">
    <property type="entry name" value="LolA_like"/>
    <property type="match status" value="1"/>
</dbReference>
<name>A0A381SLM0_9ZZZZ</name>
<gene>
    <name evidence="2" type="ORF">METZ01_LOCUS55027</name>
</gene>
<evidence type="ECO:0000313" key="2">
    <source>
        <dbReference type="EMBL" id="SVA02173.1"/>
    </source>
</evidence>
<organism evidence="2">
    <name type="scientific">marine metagenome</name>
    <dbReference type="NCBI Taxonomy" id="408172"/>
    <lineage>
        <taxon>unclassified sequences</taxon>
        <taxon>metagenomes</taxon>
        <taxon>ecological metagenomes</taxon>
    </lineage>
</organism>
<protein>
    <recommendedName>
        <fullName evidence="1">Uncharacterized protein TP-0789 domain-containing protein</fullName>
    </recommendedName>
</protein>
<dbReference type="AlphaFoldDB" id="A0A381SLM0"/>
<evidence type="ECO:0000259" key="1">
    <source>
        <dbReference type="Pfam" id="PF17131"/>
    </source>
</evidence>
<accession>A0A381SLM0</accession>
<proteinExistence type="predicted"/>
<dbReference type="Gene3D" id="2.50.20.10">
    <property type="entry name" value="Lipoprotein localisation LolA/LolB/LppX"/>
    <property type="match status" value="1"/>
</dbReference>
<feature type="domain" description="Uncharacterized protein TP-0789" evidence="1">
    <location>
        <begin position="60"/>
        <end position="237"/>
    </location>
</feature>
<dbReference type="EMBL" id="UINC01002978">
    <property type="protein sequence ID" value="SVA02173.1"/>
    <property type="molecule type" value="Genomic_DNA"/>
</dbReference>